<name>A0A402AZD4_9CHLR</name>
<comment type="caution">
    <text evidence="1">The sequence shown here is derived from an EMBL/GenBank/DDBJ whole genome shotgun (WGS) entry which is preliminary data.</text>
</comment>
<evidence type="ECO:0008006" key="3">
    <source>
        <dbReference type="Google" id="ProtNLM"/>
    </source>
</evidence>
<keyword evidence="2" id="KW-1185">Reference proteome</keyword>
<accession>A0A402AZD4</accession>
<dbReference type="Pfam" id="PF10009">
    <property type="entry name" value="DUF2252"/>
    <property type="match status" value="1"/>
</dbReference>
<gene>
    <name evidence="1" type="ORF">KDK_82890</name>
</gene>
<reference evidence="2" key="1">
    <citation type="submission" date="2018-12" db="EMBL/GenBank/DDBJ databases">
        <title>Tengunoibacter tsumagoiensis gen. nov., sp. nov., Dictyobacter kobayashii sp. nov., D. alpinus sp. nov., and D. joshuensis sp. nov. and description of Dictyobacteraceae fam. nov. within the order Ktedonobacterales isolated from Tengu-no-mugimeshi.</title>
        <authorList>
            <person name="Wang C.M."/>
            <person name="Zheng Y."/>
            <person name="Sakai Y."/>
            <person name="Toyoda A."/>
            <person name="Minakuchi Y."/>
            <person name="Abe K."/>
            <person name="Yokota A."/>
            <person name="Yabe S."/>
        </authorList>
    </citation>
    <scope>NUCLEOTIDE SEQUENCE [LARGE SCALE GENOMIC DNA]</scope>
    <source>
        <strain evidence="2">Uno11</strain>
    </source>
</reference>
<sequence length="382" mass="42820">MALDLATTPSTGIHVQLCGDAHLANFGTYATPERLQVFDVNDFDETLPGPWEWDIKRLAASIVLAGHSLSFSQAIVKQAVVRCVQSYRERMWTYAFMPPLDAWYSQINVEQMLRQMHPTERRSMRRELNKARQRTAIQVFPKLAEQVHGHFTIKDEPPFTMHLTDREIVGELKEVMQTYMASLPDDRQLLLSRYHLVDFALKVVGVGSVGTRCYIALLVGEDGTDPLFLQMKEAQTSVLEPYLERSRYSNHAQRVVCGQQLIQGASDIFLGWTSSPTRDYYVRQLRDMSGSPHLEHMKVGDFITYVSLCGWALARAHARSGDPALISGYLGKNDVFDQALVTFALSYAVQVERDHAALATAAEAGRIAVSANGEASHEEATV</sequence>
<organism evidence="1 2">
    <name type="scientific">Dictyobacter kobayashii</name>
    <dbReference type="NCBI Taxonomy" id="2014872"/>
    <lineage>
        <taxon>Bacteria</taxon>
        <taxon>Bacillati</taxon>
        <taxon>Chloroflexota</taxon>
        <taxon>Ktedonobacteria</taxon>
        <taxon>Ktedonobacterales</taxon>
        <taxon>Dictyobacteraceae</taxon>
        <taxon>Dictyobacter</taxon>
    </lineage>
</organism>
<dbReference type="PANTHER" id="PTHR39441:SF1">
    <property type="entry name" value="DUF2252 DOMAIN-CONTAINING PROTEIN"/>
    <property type="match status" value="1"/>
</dbReference>
<dbReference type="EMBL" id="BIFS01000002">
    <property type="protein sequence ID" value="GCE24489.1"/>
    <property type="molecule type" value="Genomic_DNA"/>
</dbReference>
<evidence type="ECO:0000313" key="1">
    <source>
        <dbReference type="EMBL" id="GCE24489.1"/>
    </source>
</evidence>
<dbReference type="PANTHER" id="PTHR39441">
    <property type="entry name" value="DUF2252 DOMAIN-CONTAINING PROTEIN"/>
    <property type="match status" value="1"/>
</dbReference>
<dbReference type="Proteomes" id="UP000287188">
    <property type="component" value="Unassembled WGS sequence"/>
</dbReference>
<proteinExistence type="predicted"/>
<evidence type="ECO:0000313" key="2">
    <source>
        <dbReference type="Proteomes" id="UP000287188"/>
    </source>
</evidence>
<protein>
    <recommendedName>
        <fullName evidence="3">DUF2252 domain-containing protein</fullName>
    </recommendedName>
</protein>
<dbReference type="AlphaFoldDB" id="A0A402AZD4"/>
<dbReference type="InterPro" id="IPR018721">
    <property type="entry name" value="DUF2252"/>
</dbReference>